<evidence type="ECO:0000256" key="2">
    <source>
        <dbReference type="ARBA" id="ARBA00009209"/>
    </source>
</evidence>
<evidence type="ECO:0000256" key="5">
    <source>
        <dbReference type="ARBA" id="ARBA00023001"/>
    </source>
</evidence>
<sequence length="469" mass="50582">MKTVRSQSVAGMALAVLSASLLVACGGGEEDTLAADGVETSARVGLRPEHGLSTPGARAQGAEGADASDQQAAAVDETVDRVAPQAAARPFPYHVTYTAGAIKPNNVSQSAMDSKVTAHYNAWKTNYLRTLGGQGTWVKYDGSNSTVSEAHGYGMVLAAYMADKSTFDSMYGYFTKHYSGAGPHLMSWKQTYSGGVMKNVEGNDSATDGDLDIAYSLLLAHVQWGSSGSINYKARALEVMHDILDYDVNQTYWNLTPGDWASGSDANHTRPSDFMTGHILAFAKYDTANTTKWNKVYDTISQAVNYQYTHGSGSTGLMPDFMVRSGSNWVPVSGTYLESKHDGDFNYNSCRTPWRLAMSWLNNGKTDMLAPQQKMASWIKSKAGSPTGIRAGYYVKNGTNGSSYVNYDDLSFTAPMAVNAMLGGSGAQSWLNSLWSSITGGDYGTKVDYFGDAIRMHVLITVSGNWWTP</sequence>
<dbReference type="InterPro" id="IPR019834">
    <property type="entry name" value="Glyco_hydro_8_CS"/>
</dbReference>
<evidence type="ECO:0000313" key="12">
    <source>
        <dbReference type="EMBL" id="MEK8032272.1"/>
    </source>
</evidence>
<feature type="compositionally biased region" description="Low complexity" evidence="10">
    <location>
        <begin position="59"/>
        <end position="76"/>
    </location>
</feature>
<comment type="catalytic activity">
    <reaction evidence="1">
        <text>Endohydrolysis of (1-&gt;4)-beta-D-glucosidic linkages in cellulose, lichenin and cereal beta-D-glucans.</text>
        <dbReference type="EC" id="3.2.1.4"/>
    </reaction>
</comment>
<comment type="similarity">
    <text evidence="2 9">Belongs to the glycosyl hydrolase 8 (cellulase D) family.</text>
</comment>
<evidence type="ECO:0000256" key="10">
    <source>
        <dbReference type="SAM" id="MobiDB-lite"/>
    </source>
</evidence>
<keyword evidence="4 9" id="KW-0378">Hydrolase</keyword>
<evidence type="ECO:0000256" key="1">
    <source>
        <dbReference type="ARBA" id="ARBA00000966"/>
    </source>
</evidence>
<keyword evidence="13" id="KW-1185">Reference proteome</keyword>
<protein>
    <recommendedName>
        <fullName evidence="9">Glucanase</fullName>
        <ecNumber evidence="9">3.2.1.-</ecNumber>
    </recommendedName>
</protein>
<dbReference type="Gene3D" id="1.50.10.10">
    <property type="match status" value="1"/>
</dbReference>
<dbReference type="EC" id="3.2.1.-" evidence="9"/>
<keyword evidence="7 9" id="KW-0624">Polysaccharide degradation</keyword>
<dbReference type="InterPro" id="IPR008928">
    <property type="entry name" value="6-hairpin_glycosidase_sf"/>
</dbReference>
<evidence type="ECO:0000256" key="11">
    <source>
        <dbReference type="SAM" id="SignalP"/>
    </source>
</evidence>
<evidence type="ECO:0000256" key="9">
    <source>
        <dbReference type="RuleBase" id="RU361167"/>
    </source>
</evidence>
<reference evidence="12 13" key="1">
    <citation type="submission" date="2024-04" db="EMBL/GenBank/DDBJ databases">
        <title>Novel species of the genus Ideonella isolated from streams.</title>
        <authorList>
            <person name="Lu H."/>
        </authorList>
    </citation>
    <scope>NUCLEOTIDE SEQUENCE [LARGE SCALE GENOMIC DNA]</scope>
    <source>
        <strain evidence="12 13">DXS29W</strain>
    </source>
</reference>
<organism evidence="12 13">
    <name type="scientific">Ideonella lacteola</name>
    <dbReference type="NCBI Taxonomy" id="2984193"/>
    <lineage>
        <taxon>Bacteria</taxon>
        <taxon>Pseudomonadati</taxon>
        <taxon>Pseudomonadota</taxon>
        <taxon>Betaproteobacteria</taxon>
        <taxon>Burkholderiales</taxon>
        <taxon>Sphaerotilaceae</taxon>
        <taxon>Ideonella</taxon>
    </lineage>
</organism>
<feature type="chain" id="PRO_5046002515" description="Glucanase" evidence="11">
    <location>
        <begin position="25"/>
        <end position="469"/>
    </location>
</feature>
<dbReference type="PROSITE" id="PS51257">
    <property type="entry name" value="PROKAR_LIPOPROTEIN"/>
    <property type="match status" value="1"/>
</dbReference>
<keyword evidence="3 11" id="KW-0732">Signal</keyword>
<evidence type="ECO:0000256" key="8">
    <source>
        <dbReference type="PROSITE-ProRule" id="PRU10058"/>
    </source>
</evidence>
<keyword evidence="6 9" id="KW-0326">Glycosidase</keyword>
<dbReference type="SUPFAM" id="SSF48208">
    <property type="entry name" value="Six-hairpin glycosidases"/>
    <property type="match status" value="1"/>
</dbReference>
<proteinExistence type="inferred from homology"/>
<dbReference type="PRINTS" id="PR00735">
    <property type="entry name" value="GLHYDRLASE8"/>
</dbReference>
<feature type="signal peptide" evidence="11">
    <location>
        <begin position="1"/>
        <end position="24"/>
    </location>
</feature>
<dbReference type="InterPro" id="IPR002037">
    <property type="entry name" value="Glyco_hydro_8"/>
</dbReference>
<evidence type="ECO:0000256" key="6">
    <source>
        <dbReference type="ARBA" id="ARBA00023295"/>
    </source>
</evidence>
<evidence type="ECO:0000256" key="7">
    <source>
        <dbReference type="ARBA" id="ARBA00023326"/>
    </source>
</evidence>
<dbReference type="RefSeq" id="WP_341426683.1">
    <property type="nucleotide sequence ID" value="NZ_JBBUTG010000009.1"/>
</dbReference>
<dbReference type="Proteomes" id="UP001371218">
    <property type="component" value="Unassembled WGS sequence"/>
</dbReference>
<feature type="active site" description="Nucleophile" evidence="8">
    <location>
        <position position="208"/>
    </location>
</feature>
<dbReference type="Pfam" id="PF01270">
    <property type="entry name" value="Glyco_hydro_8"/>
    <property type="match status" value="1"/>
</dbReference>
<comment type="caution">
    <text evidence="12">The sequence shown here is derived from an EMBL/GenBank/DDBJ whole genome shotgun (WGS) entry which is preliminary data.</text>
</comment>
<keyword evidence="5" id="KW-0136">Cellulose degradation</keyword>
<evidence type="ECO:0000256" key="4">
    <source>
        <dbReference type="ARBA" id="ARBA00022801"/>
    </source>
</evidence>
<name>A0ABU9BQN7_9BURK</name>
<dbReference type="GO" id="GO:0016787">
    <property type="term" value="F:hydrolase activity"/>
    <property type="evidence" value="ECO:0007669"/>
    <property type="project" value="UniProtKB-KW"/>
</dbReference>
<accession>A0ABU9BQN7</accession>
<evidence type="ECO:0000313" key="13">
    <source>
        <dbReference type="Proteomes" id="UP001371218"/>
    </source>
</evidence>
<dbReference type="InterPro" id="IPR012341">
    <property type="entry name" value="6hp_glycosidase-like_sf"/>
</dbReference>
<feature type="region of interest" description="Disordered" evidence="10">
    <location>
        <begin position="45"/>
        <end position="78"/>
    </location>
</feature>
<gene>
    <name evidence="12" type="ORF">AACH06_15695</name>
</gene>
<evidence type="ECO:0000256" key="3">
    <source>
        <dbReference type="ARBA" id="ARBA00022729"/>
    </source>
</evidence>
<dbReference type="PROSITE" id="PS00812">
    <property type="entry name" value="GLYCOSYL_HYDROL_F8"/>
    <property type="match status" value="1"/>
</dbReference>
<dbReference type="EMBL" id="JBBUTG010000009">
    <property type="protein sequence ID" value="MEK8032272.1"/>
    <property type="molecule type" value="Genomic_DNA"/>
</dbReference>
<keyword evidence="7 9" id="KW-0119">Carbohydrate metabolism</keyword>